<dbReference type="InterPro" id="IPR041118">
    <property type="entry name" value="Rx_N"/>
</dbReference>
<name>A0A5N5J7K9_9ROSI</name>
<keyword evidence="3" id="KW-0611">Plant defense</keyword>
<dbReference type="EMBL" id="VDCV01000018">
    <property type="protein sequence ID" value="KAB5513694.1"/>
    <property type="molecule type" value="Genomic_DNA"/>
</dbReference>
<evidence type="ECO:0000256" key="2">
    <source>
        <dbReference type="ARBA" id="ARBA00022741"/>
    </source>
</evidence>
<protein>
    <recommendedName>
        <fullName evidence="4">Disease resistance N-terminal domain-containing protein</fullName>
    </recommendedName>
</protein>
<proteinExistence type="predicted"/>
<evidence type="ECO:0000313" key="6">
    <source>
        <dbReference type="Proteomes" id="UP000326939"/>
    </source>
</evidence>
<dbReference type="AlphaFoldDB" id="A0A5N5J7K9"/>
<keyword evidence="2" id="KW-0547">Nucleotide-binding</keyword>
<dbReference type="Proteomes" id="UP000326939">
    <property type="component" value="Chromosome 18"/>
</dbReference>
<dbReference type="Pfam" id="PF18052">
    <property type="entry name" value="Rx_N"/>
    <property type="match status" value="1"/>
</dbReference>
<sequence length="158" mass="18222">MAFQGEIESAFLKSSVDLLVHKFSSPEVQRILLDAEGKQTTKEGVKDWLDEVQHVVHEAEDLLDVIFCQARGSKLEPGYFNNEEKIINSLNDILERLGELEKRAHTLNEKQFNLLWDLPQKSIETTFFKKQKPHAFTAIQTVNAWAKTLELKTNRRSL</sequence>
<keyword evidence="1" id="KW-0677">Repeat</keyword>
<dbReference type="GO" id="GO:0006952">
    <property type="term" value="P:defense response"/>
    <property type="evidence" value="ECO:0007669"/>
    <property type="project" value="UniProtKB-KW"/>
</dbReference>
<evidence type="ECO:0000256" key="3">
    <source>
        <dbReference type="ARBA" id="ARBA00022821"/>
    </source>
</evidence>
<gene>
    <name evidence="5" type="ORF">DKX38_027600</name>
</gene>
<keyword evidence="6" id="KW-1185">Reference proteome</keyword>
<evidence type="ECO:0000256" key="1">
    <source>
        <dbReference type="ARBA" id="ARBA00022737"/>
    </source>
</evidence>
<dbReference type="GO" id="GO:0000166">
    <property type="term" value="F:nucleotide binding"/>
    <property type="evidence" value="ECO:0007669"/>
    <property type="project" value="UniProtKB-KW"/>
</dbReference>
<evidence type="ECO:0000313" key="5">
    <source>
        <dbReference type="EMBL" id="KAB5513694.1"/>
    </source>
</evidence>
<reference evidence="6" key="1">
    <citation type="journal article" date="2019" name="Gigascience">
        <title>De novo genome assembly of the endangered Acer yangbiense, a plant species with extremely small populations endemic to Yunnan Province, China.</title>
        <authorList>
            <person name="Yang J."/>
            <person name="Wariss H.M."/>
            <person name="Tao L."/>
            <person name="Zhang R."/>
            <person name="Yun Q."/>
            <person name="Hollingsworth P."/>
            <person name="Dao Z."/>
            <person name="Luo G."/>
            <person name="Guo H."/>
            <person name="Ma Y."/>
            <person name="Sun W."/>
        </authorList>
    </citation>
    <scope>NUCLEOTIDE SEQUENCE [LARGE SCALE GENOMIC DNA]</scope>
    <source>
        <strain evidence="6">cv. br00</strain>
    </source>
</reference>
<accession>A0A5N5J7K9</accession>
<dbReference type="Gene3D" id="1.20.5.4130">
    <property type="match status" value="1"/>
</dbReference>
<evidence type="ECO:0000259" key="4">
    <source>
        <dbReference type="Pfam" id="PF18052"/>
    </source>
</evidence>
<comment type="caution">
    <text evidence="5">The sequence shown here is derived from an EMBL/GenBank/DDBJ whole genome shotgun (WGS) entry which is preliminary data.</text>
</comment>
<feature type="domain" description="Disease resistance N-terminal" evidence="4">
    <location>
        <begin position="28"/>
        <end position="76"/>
    </location>
</feature>
<organism evidence="5 6">
    <name type="scientific">Salix brachista</name>
    <dbReference type="NCBI Taxonomy" id="2182728"/>
    <lineage>
        <taxon>Eukaryota</taxon>
        <taxon>Viridiplantae</taxon>
        <taxon>Streptophyta</taxon>
        <taxon>Embryophyta</taxon>
        <taxon>Tracheophyta</taxon>
        <taxon>Spermatophyta</taxon>
        <taxon>Magnoliopsida</taxon>
        <taxon>eudicotyledons</taxon>
        <taxon>Gunneridae</taxon>
        <taxon>Pentapetalae</taxon>
        <taxon>rosids</taxon>
        <taxon>fabids</taxon>
        <taxon>Malpighiales</taxon>
        <taxon>Salicaceae</taxon>
        <taxon>Saliceae</taxon>
        <taxon>Salix</taxon>
    </lineage>
</organism>